<proteinExistence type="predicted"/>
<evidence type="ECO:0000313" key="3">
    <source>
        <dbReference type="Proteomes" id="UP001439008"/>
    </source>
</evidence>
<reference evidence="2 3" key="1">
    <citation type="journal article" date="2024" name="BMC Biol.">
        <title>Comparative genomics of Ascetosporea gives new insight into the evolutionary basis for animal parasitism in Rhizaria.</title>
        <authorList>
            <person name="Hiltunen Thoren M."/>
            <person name="Onut-Brannstrom I."/>
            <person name="Alfjorden A."/>
            <person name="Peckova H."/>
            <person name="Swords F."/>
            <person name="Hooper C."/>
            <person name="Holzer A.S."/>
            <person name="Bass D."/>
            <person name="Burki F."/>
        </authorList>
    </citation>
    <scope>NUCLEOTIDE SEQUENCE [LARGE SCALE GENOMIC DNA]</scope>
    <source>
        <strain evidence="2">20-A016</strain>
    </source>
</reference>
<keyword evidence="3" id="KW-1185">Reference proteome</keyword>
<protein>
    <submittedName>
        <fullName evidence="2">Uncharacterized protein</fullName>
    </submittedName>
</protein>
<name>A0ABV2AT63_9EUKA</name>
<organism evidence="2 3">
    <name type="scientific">Bonamia ostreae</name>
    <dbReference type="NCBI Taxonomy" id="126728"/>
    <lineage>
        <taxon>Eukaryota</taxon>
        <taxon>Sar</taxon>
        <taxon>Rhizaria</taxon>
        <taxon>Endomyxa</taxon>
        <taxon>Ascetosporea</taxon>
        <taxon>Haplosporida</taxon>
        <taxon>Bonamia</taxon>
    </lineage>
</organism>
<comment type="caution">
    <text evidence="2">The sequence shown here is derived from an EMBL/GenBank/DDBJ whole genome shotgun (WGS) entry which is preliminary data.</text>
</comment>
<gene>
    <name evidence="2" type="ORF">MHBO_004398</name>
</gene>
<keyword evidence="1" id="KW-0175">Coiled coil</keyword>
<accession>A0ABV2AT63</accession>
<sequence>MAGVYNSRFERSKYAHLSIDQILNLFEKERMENVFLKEDLHNKKMTIKSLHKKLGKLRNENANIASKRFDGDITPDKSETEKLKSPLEDYENIIQRLNDDKRDVSELNAFCNSQKDK</sequence>
<feature type="coiled-coil region" evidence="1">
    <location>
        <begin position="47"/>
        <end position="107"/>
    </location>
</feature>
<dbReference type="EMBL" id="JBDODL010003934">
    <property type="protein sequence ID" value="MES1922870.1"/>
    <property type="molecule type" value="Genomic_DNA"/>
</dbReference>
<dbReference type="Proteomes" id="UP001439008">
    <property type="component" value="Unassembled WGS sequence"/>
</dbReference>
<evidence type="ECO:0000313" key="2">
    <source>
        <dbReference type="EMBL" id="MES1922870.1"/>
    </source>
</evidence>
<evidence type="ECO:0000256" key="1">
    <source>
        <dbReference type="SAM" id="Coils"/>
    </source>
</evidence>
<feature type="non-terminal residue" evidence="2">
    <location>
        <position position="117"/>
    </location>
</feature>